<accession>A0A5N6KXR5</accession>
<keyword evidence="6" id="KW-0804">Transcription</keyword>
<feature type="domain" description="C2H2-type" evidence="10">
    <location>
        <begin position="463"/>
        <end position="490"/>
    </location>
</feature>
<evidence type="ECO:0000259" key="10">
    <source>
        <dbReference type="PROSITE" id="PS50157"/>
    </source>
</evidence>
<evidence type="ECO:0000256" key="2">
    <source>
        <dbReference type="ARBA" id="ARBA00022723"/>
    </source>
</evidence>
<dbReference type="PANTHER" id="PTHR46179:SF13">
    <property type="entry name" value="C2H2-TYPE DOMAIN-CONTAINING PROTEIN"/>
    <property type="match status" value="1"/>
</dbReference>
<evidence type="ECO:0000256" key="7">
    <source>
        <dbReference type="ARBA" id="ARBA00023242"/>
    </source>
</evidence>
<feature type="compositionally biased region" description="Low complexity" evidence="9">
    <location>
        <begin position="172"/>
        <end position="186"/>
    </location>
</feature>
<dbReference type="GO" id="GO:0008270">
    <property type="term" value="F:zinc ion binding"/>
    <property type="evidence" value="ECO:0007669"/>
    <property type="project" value="UniProtKB-KW"/>
</dbReference>
<evidence type="ECO:0000256" key="5">
    <source>
        <dbReference type="ARBA" id="ARBA00023015"/>
    </source>
</evidence>
<gene>
    <name evidence="11" type="ORF">FH972_024193</name>
</gene>
<protein>
    <recommendedName>
        <fullName evidence="10">C2H2-type domain-containing protein</fullName>
    </recommendedName>
</protein>
<proteinExistence type="predicted"/>
<dbReference type="Gene3D" id="3.30.160.60">
    <property type="entry name" value="Classic Zinc Finger"/>
    <property type="match status" value="1"/>
</dbReference>
<dbReference type="OrthoDB" id="9368434at2759"/>
<dbReference type="GO" id="GO:0006357">
    <property type="term" value="P:regulation of transcription by RNA polymerase II"/>
    <property type="evidence" value="ECO:0007669"/>
    <property type="project" value="TreeGrafter"/>
</dbReference>
<dbReference type="InterPro" id="IPR036236">
    <property type="entry name" value="Znf_C2H2_sf"/>
</dbReference>
<sequence length="820" mass="89186">MSTPPAHPRRRAAGESTHPTAPRLDAAACIDANRLQALQKGATFHTPASPSTEADPTIDVGRLPHRAPTSPKALEDLLASVDKKVDGLLRNFGALALSAKEANSPPAAASSDGDRALPNPAFILEHAASSLGDSTDGTSDVRDPFDLNDKADKIEAAAAASSNSSHSHESDSGIGSSVSGGSAPGSPTLKARDSSGKFARPPVKRAAVSNRTKAKPSVRRTSVYSSVTGNAALNKTSASHFLDDRALAAIKKFVLAPLLAQEKLKAFHPIVKDIPGRIAKRQITCLRDVEKTLILSAPVSLDFSAPENSYAYHSFPVLQLRSKNPAAYLTFCETSIQCVHTTTSHLNDRDLRRPTDKAYTNNYFVDLVEQVRQYARIMEAFRIKRAEGKAAEKDDYKPGEKLIIKGGTSSGGKLEPLQLVREKDGEIISIKTEEIPLDDVEDSDVERSMARKRKCDIGKEEIRACRECGKEFKRPCDLTKHEKTHSRPWKCSDPECKYYTLGWPTEKERDRHVNDKHSSMPLLYRCLYKPCAYTSKRESNCKQHMEKAHGWEYVRSKSKKGQALIPTVGSPAQSAATPMSGFGSIATPLTNASYSPSMNGTNTLSPAESAATGSGFSDTSMYTHSLLGNYQSPYEDSTFDFNDFGNELHQNRRSESLETTGSGLTFGSDESFTTNGFDPNVNLGDITWPPVQPDDFFPTWDPTIQQPTPSYSDASKDMDMDATMLDFNMTSAGQQQQQTHSFAPHAGVLQTPEDDMQDFKPSGNDFPLFGEIGPSGGESSHMGAMTMFPELGTVGDQFGTDPMFSSMADGALDEYTNIPE</sequence>
<keyword evidence="12" id="KW-1185">Reference proteome</keyword>
<dbReference type="InterPro" id="IPR051061">
    <property type="entry name" value="Zinc_finger_trans_reg"/>
</dbReference>
<keyword evidence="5" id="KW-0805">Transcription regulation</keyword>
<evidence type="ECO:0000256" key="4">
    <source>
        <dbReference type="ARBA" id="ARBA00022833"/>
    </source>
</evidence>
<reference evidence="11 12" key="1">
    <citation type="submission" date="2019-06" db="EMBL/GenBank/DDBJ databases">
        <title>A chromosomal-level reference genome of Carpinus fangiana (Coryloideae, Betulaceae).</title>
        <authorList>
            <person name="Yang X."/>
            <person name="Wang Z."/>
            <person name="Zhang L."/>
            <person name="Hao G."/>
            <person name="Liu J."/>
            <person name="Yang Y."/>
        </authorList>
    </citation>
    <scope>NUCLEOTIDE SEQUENCE [LARGE SCALE GENOMIC DNA]</scope>
    <source>
        <strain evidence="11">Cfa_2016G</strain>
        <tissue evidence="11">Leaf</tissue>
    </source>
</reference>
<dbReference type="PANTHER" id="PTHR46179">
    <property type="entry name" value="ZINC FINGER PROTEIN"/>
    <property type="match status" value="1"/>
</dbReference>
<keyword evidence="4" id="KW-0862">Zinc</keyword>
<feature type="compositionally biased region" description="Low complexity" evidence="9">
    <location>
        <begin position="156"/>
        <end position="165"/>
    </location>
</feature>
<evidence type="ECO:0000313" key="11">
    <source>
        <dbReference type="EMBL" id="KAB8356611.1"/>
    </source>
</evidence>
<evidence type="ECO:0000256" key="8">
    <source>
        <dbReference type="PROSITE-ProRule" id="PRU00042"/>
    </source>
</evidence>
<feature type="region of interest" description="Disordered" evidence="9">
    <location>
        <begin position="652"/>
        <end position="671"/>
    </location>
</feature>
<dbReference type="EMBL" id="VIBQ01000016">
    <property type="protein sequence ID" value="KAB8356611.1"/>
    <property type="molecule type" value="Genomic_DNA"/>
</dbReference>
<organism evidence="11 12">
    <name type="scientific">Carpinus fangiana</name>
    <dbReference type="NCBI Taxonomy" id="176857"/>
    <lineage>
        <taxon>Eukaryota</taxon>
        <taxon>Viridiplantae</taxon>
        <taxon>Streptophyta</taxon>
        <taxon>Embryophyta</taxon>
        <taxon>Tracheophyta</taxon>
        <taxon>Spermatophyta</taxon>
        <taxon>Magnoliopsida</taxon>
        <taxon>eudicotyledons</taxon>
        <taxon>Gunneridae</taxon>
        <taxon>Pentapetalae</taxon>
        <taxon>rosids</taxon>
        <taxon>fabids</taxon>
        <taxon>Fagales</taxon>
        <taxon>Betulaceae</taxon>
        <taxon>Carpinus</taxon>
    </lineage>
</organism>
<dbReference type="AlphaFoldDB" id="A0A5N6KXR5"/>
<name>A0A5N6KXR5_9ROSI</name>
<dbReference type="PROSITE" id="PS50157">
    <property type="entry name" value="ZINC_FINGER_C2H2_2"/>
    <property type="match status" value="1"/>
</dbReference>
<dbReference type="GO" id="GO:0005634">
    <property type="term" value="C:nucleus"/>
    <property type="evidence" value="ECO:0007669"/>
    <property type="project" value="UniProtKB-SubCell"/>
</dbReference>
<dbReference type="Proteomes" id="UP000327013">
    <property type="component" value="Unassembled WGS sequence"/>
</dbReference>
<dbReference type="SMART" id="SM00355">
    <property type="entry name" value="ZnF_C2H2"/>
    <property type="match status" value="2"/>
</dbReference>
<evidence type="ECO:0000256" key="9">
    <source>
        <dbReference type="SAM" id="MobiDB-lite"/>
    </source>
</evidence>
<feature type="region of interest" description="Disordered" evidence="9">
    <location>
        <begin position="156"/>
        <end position="221"/>
    </location>
</feature>
<dbReference type="SUPFAM" id="SSF57667">
    <property type="entry name" value="beta-beta-alpha zinc fingers"/>
    <property type="match status" value="1"/>
</dbReference>
<evidence type="ECO:0000256" key="6">
    <source>
        <dbReference type="ARBA" id="ARBA00023163"/>
    </source>
</evidence>
<evidence type="ECO:0000313" key="12">
    <source>
        <dbReference type="Proteomes" id="UP000327013"/>
    </source>
</evidence>
<comment type="subcellular location">
    <subcellularLocation>
        <location evidence="1">Nucleus</location>
    </subcellularLocation>
</comment>
<evidence type="ECO:0000256" key="1">
    <source>
        <dbReference type="ARBA" id="ARBA00004123"/>
    </source>
</evidence>
<feature type="compositionally biased region" description="Polar residues" evidence="9">
    <location>
        <begin position="657"/>
        <end position="671"/>
    </location>
</feature>
<keyword evidence="7" id="KW-0539">Nucleus</keyword>
<keyword evidence="3 8" id="KW-0863">Zinc-finger</keyword>
<dbReference type="InterPro" id="IPR013087">
    <property type="entry name" value="Znf_C2H2_type"/>
</dbReference>
<evidence type="ECO:0000256" key="3">
    <source>
        <dbReference type="ARBA" id="ARBA00022771"/>
    </source>
</evidence>
<comment type="caution">
    <text evidence="11">The sequence shown here is derived from an EMBL/GenBank/DDBJ whole genome shotgun (WGS) entry which is preliminary data.</text>
</comment>
<dbReference type="PROSITE" id="PS00028">
    <property type="entry name" value="ZINC_FINGER_C2H2_1"/>
    <property type="match status" value="1"/>
</dbReference>
<keyword evidence="2" id="KW-0479">Metal-binding</keyword>
<feature type="region of interest" description="Disordered" evidence="9">
    <location>
        <begin position="1"/>
        <end position="23"/>
    </location>
</feature>
<feature type="region of interest" description="Disordered" evidence="9">
    <location>
        <begin position="40"/>
        <end position="69"/>
    </location>
</feature>